<keyword evidence="1" id="KW-0175">Coiled coil</keyword>
<gene>
    <name evidence="3" type="ORF">BCR35DRAFT_328747</name>
</gene>
<evidence type="ECO:0000313" key="3">
    <source>
        <dbReference type="EMBL" id="ORY90105.1"/>
    </source>
</evidence>
<dbReference type="EMBL" id="MCGR01000004">
    <property type="protein sequence ID" value="ORY90105.1"/>
    <property type="molecule type" value="Genomic_DNA"/>
</dbReference>
<dbReference type="Proteomes" id="UP000193467">
    <property type="component" value="Unassembled WGS sequence"/>
</dbReference>
<evidence type="ECO:0000313" key="4">
    <source>
        <dbReference type="Proteomes" id="UP000193467"/>
    </source>
</evidence>
<proteinExistence type="predicted"/>
<reference evidence="3 4" key="1">
    <citation type="submission" date="2016-07" db="EMBL/GenBank/DDBJ databases">
        <title>Pervasive Adenine N6-methylation of Active Genes in Fungi.</title>
        <authorList>
            <consortium name="DOE Joint Genome Institute"/>
            <person name="Mondo S.J."/>
            <person name="Dannebaum R.O."/>
            <person name="Kuo R.C."/>
            <person name="Labutti K."/>
            <person name="Haridas S."/>
            <person name="Kuo A."/>
            <person name="Salamov A."/>
            <person name="Ahrendt S.R."/>
            <person name="Lipzen A."/>
            <person name="Sullivan W."/>
            <person name="Andreopoulos W.B."/>
            <person name="Clum A."/>
            <person name="Lindquist E."/>
            <person name="Daum C."/>
            <person name="Ramamoorthy G.K."/>
            <person name="Gryganskyi A."/>
            <person name="Culley D."/>
            <person name="Magnuson J.K."/>
            <person name="James T.Y."/>
            <person name="O'Malley M.A."/>
            <person name="Stajich J.E."/>
            <person name="Spatafora J.W."/>
            <person name="Visel A."/>
            <person name="Grigoriev I.V."/>
        </authorList>
    </citation>
    <scope>NUCLEOTIDE SEQUENCE [LARGE SCALE GENOMIC DNA]</scope>
    <source>
        <strain evidence="3 4">62-1032</strain>
    </source>
</reference>
<organism evidence="3 4">
    <name type="scientific">Leucosporidium creatinivorum</name>
    <dbReference type="NCBI Taxonomy" id="106004"/>
    <lineage>
        <taxon>Eukaryota</taxon>
        <taxon>Fungi</taxon>
        <taxon>Dikarya</taxon>
        <taxon>Basidiomycota</taxon>
        <taxon>Pucciniomycotina</taxon>
        <taxon>Microbotryomycetes</taxon>
        <taxon>Leucosporidiales</taxon>
        <taxon>Leucosporidium</taxon>
    </lineage>
</organism>
<feature type="coiled-coil region" evidence="1">
    <location>
        <begin position="233"/>
        <end position="263"/>
    </location>
</feature>
<keyword evidence="4" id="KW-1185">Reference proteome</keyword>
<feature type="compositionally biased region" description="Basic and acidic residues" evidence="2">
    <location>
        <begin position="165"/>
        <end position="193"/>
    </location>
</feature>
<comment type="caution">
    <text evidence="3">The sequence shown here is derived from an EMBL/GenBank/DDBJ whole genome shotgun (WGS) entry which is preliminary data.</text>
</comment>
<evidence type="ECO:0000256" key="1">
    <source>
        <dbReference type="SAM" id="Coils"/>
    </source>
</evidence>
<dbReference type="InParanoid" id="A0A1Y2G256"/>
<evidence type="ECO:0000256" key="2">
    <source>
        <dbReference type="SAM" id="MobiDB-lite"/>
    </source>
</evidence>
<accession>A0A1Y2G256</accession>
<name>A0A1Y2G256_9BASI</name>
<protein>
    <submittedName>
        <fullName evidence="3">Uncharacterized protein</fullName>
    </submittedName>
</protein>
<dbReference type="AlphaFoldDB" id="A0A1Y2G256"/>
<sequence length="316" mass="35338">MSLAPYIPGYDDNTPFVLLAATGHLGLEAPFVPAPQTAAGENSSCVYPFCKHAGLAQETTAELHYEHWHIFHVPSLPRNQLKGTEWFDVFPSGKVKGGASPRYPLASGKRHIARQAYLLLLQRRILKVLGIDFDPELLPRTCVVTRNLLVRPEVLLTVLKNAEERKQKEEEEGRLKEAKTSSAKQRELGRDDPSSYEPSSDDDVAHHLMAHQKPAAGLDQQISEPKSEQAAFRSALEASKAKLSKLQDKLQDKEKTCRRLEKLLVQRDQQLKEGRAAKTEAAKKISNITAERNNFKKALDRAHSDVVLPSLGEREM</sequence>
<feature type="region of interest" description="Disordered" evidence="2">
    <location>
        <begin position="165"/>
        <end position="202"/>
    </location>
</feature>